<keyword evidence="3" id="KW-1185">Reference proteome</keyword>
<proteinExistence type="predicted"/>
<dbReference type="RefSeq" id="WP_207655312.1">
    <property type="nucleotide sequence ID" value="NZ_PVXQ01000004.1"/>
</dbReference>
<evidence type="ECO:0000313" key="3">
    <source>
        <dbReference type="Proteomes" id="UP000239471"/>
    </source>
</evidence>
<feature type="transmembrane region" description="Helical" evidence="1">
    <location>
        <begin position="7"/>
        <end position="26"/>
    </location>
</feature>
<keyword evidence="1" id="KW-0812">Transmembrane</keyword>
<evidence type="ECO:0000256" key="1">
    <source>
        <dbReference type="SAM" id="Phobius"/>
    </source>
</evidence>
<protein>
    <recommendedName>
        <fullName evidence="4">DUF3679 domain-containing protein</fullName>
    </recommendedName>
</protein>
<dbReference type="AlphaFoldDB" id="A0A2T0BJ66"/>
<reference evidence="2 3" key="1">
    <citation type="submission" date="2018-03" db="EMBL/GenBank/DDBJ databases">
        <title>Genome sequence of Clostridium vincentii DSM 10228.</title>
        <authorList>
            <person name="Poehlein A."/>
            <person name="Daniel R."/>
        </authorList>
    </citation>
    <scope>NUCLEOTIDE SEQUENCE [LARGE SCALE GENOMIC DNA]</scope>
    <source>
        <strain evidence="2 3">DSM 10228</strain>
    </source>
</reference>
<gene>
    <name evidence="2" type="ORF">CLVI_05900</name>
</gene>
<organism evidence="2 3">
    <name type="scientific">Clostridium vincentii</name>
    <dbReference type="NCBI Taxonomy" id="52704"/>
    <lineage>
        <taxon>Bacteria</taxon>
        <taxon>Bacillati</taxon>
        <taxon>Bacillota</taxon>
        <taxon>Clostridia</taxon>
        <taxon>Eubacteriales</taxon>
        <taxon>Clostridiaceae</taxon>
        <taxon>Clostridium</taxon>
    </lineage>
</organism>
<dbReference type="EMBL" id="PVXQ01000004">
    <property type="protein sequence ID" value="PRR83936.1"/>
    <property type="molecule type" value="Genomic_DNA"/>
</dbReference>
<accession>A0A2T0BJ66</accession>
<evidence type="ECO:0008006" key="4">
    <source>
        <dbReference type="Google" id="ProtNLM"/>
    </source>
</evidence>
<evidence type="ECO:0000313" key="2">
    <source>
        <dbReference type="EMBL" id="PRR83936.1"/>
    </source>
</evidence>
<keyword evidence="1" id="KW-0472">Membrane</keyword>
<name>A0A2T0BJ66_9CLOT</name>
<dbReference type="Proteomes" id="UP000239471">
    <property type="component" value="Unassembled WGS sequence"/>
</dbReference>
<comment type="caution">
    <text evidence="2">The sequence shown here is derived from an EMBL/GenBank/DDBJ whole genome shotgun (WGS) entry which is preliminary data.</text>
</comment>
<sequence>MKKIINLKIVFMVIVIVLVMVGLGRINIINTKALSPLGETNDNYEKIKDELGEDFSSFIKDNAPIKIYNGDSQDIVVKAWNNDFTIRGESDIKSFANNISGKIGTLFSQIKDKIDRNILG</sequence>
<keyword evidence="1" id="KW-1133">Transmembrane helix</keyword>